<protein>
    <recommendedName>
        <fullName evidence="10">Malonate transporter</fullName>
    </recommendedName>
</protein>
<keyword evidence="4 7" id="KW-0812">Transmembrane</keyword>
<feature type="transmembrane region" description="Helical" evidence="7">
    <location>
        <begin position="126"/>
        <end position="149"/>
    </location>
</feature>
<dbReference type="PANTHER" id="PTHR36838">
    <property type="entry name" value="AUXIN EFFLUX CARRIER FAMILY PROTEIN"/>
    <property type="match status" value="1"/>
</dbReference>
<name>A0A1G5CEG9_9RHOB</name>
<evidence type="ECO:0000256" key="2">
    <source>
        <dbReference type="ARBA" id="ARBA00022448"/>
    </source>
</evidence>
<feature type="transmembrane region" description="Helical" evidence="7">
    <location>
        <begin position="67"/>
        <end position="88"/>
    </location>
</feature>
<feature type="transmembrane region" description="Helical" evidence="7">
    <location>
        <begin position="204"/>
        <end position="224"/>
    </location>
</feature>
<accession>A0A1G5CEG9</accession>
<feature type="transmembrane region" description="Helical" evidence="7">
    <location>
        <begin position="95"/>
        <end position="114"/>
    </location>
</feature>
<dbReference type="GO" id="GO:0055085">
    <property type="term" value="P:transmembrane transport"/>
    <property type="evidence" value="ECO:0007669"/>
    <property type="project" value="InterPro"/>
</dbReference>
<dbReference type="RefSeq" id="WP_090739957.1">
    <property type="nucleotide sequence ID" value="NZ_FMVT01000001.1"/>
</dbReference>
<evidence type="ECO:0000256" key="6">
    <source>
        <dbReference type="ARBA" id="ARBA00023136"/>
    </source>
</evidence>
<keyword evidence="5 7" id="KW-1133">Transmembrane helix</keyword>
<keyword evidence="9" id="KW-1185">Reference proteome</keyword>
<evidence type="ECO:0000256" key="5">
    <source>
        <dbReference type="ARBA" id="ARBA00022989"/>
    </source>
</evidence>
<organism evidence="8 9">
    <name type="scientific">Paracoccus tibetensis</name>
    <dbReference type="NCBI Taxonomy" id="336292"/>
    <lineage>
        <taxon>Bacteria</taxon>
        <taxon>Pseudomonadati</taxon>
        <taxon>Pseudomonadota</taxon>
        <taxon>Alphaproteobacteria</taxon>
        <taxon>Rhodobacterales</taxon>
        <taxon>Paracoccaceae</taxon>
        <taxon>Paracoccus</taxon>
    </lineage>
</organism>
<feature type="transmembrane region" description="Helical" evidence="7">
    <location>
        <begin position="290"/>
        <end position="310"/>
    </location>
</feature>
<evidence type="ECO:0000256" key="1">
    <source>
        <dbReference type="ARBA" id="ARBA00004141"/>
    </source>
</evidence>
<evidence type="ECO:0008006" key="10">
    <source>
        <dbReference type="Google" id="ProtNLM"/>
    </source>
</evidence>
<evidence type="ECO:0000256" key="7">
    <source>
        <dbReference type="SAM" id="Phobius"/>
    </source>
</evidence>
<evidence type="ECO:0000256" key="4">
    <source>
        <dbReference type="ARBA" id="ARBA00022692"/>
    </source>
</evidence>
<dbReference type="STRING" id="336292.SAMN05660710_00529"/>
<dbReference type="OrthoDB" id="9810457at2"/>
<feature type="transmembrane region" description="Helical" evidence="7">
    <location>
        <begin position="161"/>
        <end position="184"/>
    </location>
</feature>
<evidence type="ECO:0000313" key="8">
    <source>
        <dbReference type="EMBL" id="SCY00710.1"/>
    </source>
</evidence>
<keyword evidence="2" id="KW-0813">Transport</keyword>
<dbReference type="Pfam" id="PF03547">
    <property type="entry name" value="Mem_trans"/>
    <property type="match status" value="1"/>
</dbReference>
<feature type="transmembrane region" description="Helical" evidence="7">
    <location>
        <begin position="38"/>
        <end position="55"/>
    </location>
</feature>
<evidence type="ECO:0000313" key="9">
    <source>
        <dbReference type="Proteomes" id="UP000199502"/>
    </source>
</evidence>
<dbReference type="EMBL" id="FMVT01000001">
    <property type="protein sequence ID" value="SCY00710.1"/>
    <property type="molecule type" value="Genomic_DNA"/>
</dbReference>
<dbReference type="AlphaFoldDB" id="A0A1G5CEG9"/>
<evidence type="ECO:0000256" key="3">
    <source>
        <dbReference type="ARBA" id="ARBA00022475"/>
    </source>
</evidence>
<feature type="transmembrane region" description="Helical" evidence="7">
    <location>
        <begin position="6"/>
        <end position="26"/>
    </location>
</feature>
<feature type="transmembrane region" description="Helical" evidence="7">
    <location>
        <begin position="231"/>
        <end position="255"/>
    </location>
</feature>
<dbReference type="InterPro" id="IPR004776">
    <property type="entry name" value="Mem_transp_PIN-like"/>
</dbReference>
<keyword evidence="6 7" id="KW-0472">Membrane</keyword>
<dbReference type="GO" id="GO:0016020">
    <property type="term" value="C:membrane"/>
    <property type="evidence" value="ECO:0007669"/>
    <property type="project" value="UniProtKB-SubCell"/>
</dbReference>
<sequence>MSALVTIILPVFLVVGFGYLVTWRGWFKESAVDGLMNFAQNFAVPVLLFASMARLDLGTEFRATLLIPFYLGAFASFALGWSGARYLFHRPPMDCVAIGFVCLFSNSLLLGIPITERAYGTAALDGNWAIIAIHSPLLYTFGITVMEFTRARGQNLSTGRVALRALTGVLRTSLVIGIMAGLTMNLLMQAGLVMPAAFWDAVDMIARAALPAALFGLGGVLYRYRPEGDMGAIAMCCAASLILHPAITFGTALALGLDTNGLRSAVMTAAMAPGVNAYLFANIYGAARRVAASAVLIATALSTLSIWMWLTLLP</sequence>
<reference evidence="8 9" key="1">
    <citation type="submission" date="2016-10" db="EMBL/GenBank/DDBJ databases">
        <authorList>
            <person name="de Groot N.N."/>
        </authorList>
    </citation>
    <scope>NUCLEOTIDE SEQUENCE [LARGE SCALE GENOMIC DNA]</scope>
    <source>
        <strain evidence="8 9">CGMCC 1.8925</strain>
    </source>
</reference>
<keyword evidence="3" id="KW-1003">Cell membrane</keyword>
<comment type="subcellular location">
    <subcellularLocation>
        <location evidence="1">Membrane</location>
        <topology evidence="1">Multi-pass membrane protein</topology>
    </subcellularLocation>
</comment>
<gene>
    <name evidence="8" type="ORF">SAMN05660710_00529</name>
</gene>
<proteinExistence type="predicted"/>
<feature type="transmembrane region" description="Helical" evidence="7">
    <location>
        <begin position="261"/>
        <end position="281"/>
    </location>
</feature>
<dbReference type="Proteomes" id="UP000199502">
    <property type="component" value="Unassembled WGS sequence"/>
</dbReference>
<dbReference type="PANTHER" id="PTHR36838:SF1">
    <property type="entry name" value="SLR1864 PROTEIN"/>
    <property type="match status" value="1"/>
</dbReference>